<dbReference type="Ensembl" id="ENSPANT00000079853.1">
    <property type="protein sequence ID" value="ENSPANP00000057248.1"/>
    <property type="gene ID" value="ENSPANG00000015878.3"/>
</dbReference>
<dbReference type="GO" id="GO:0032757">
    <property type="term" value="P:positive regulation of interleukin-8 production"/>
    <property type="evidence" value="ECO:0007669"/>
    <property type="project" value="Ensembl"/>
</dbReference>
<evidence type="ECO:0000256" key="13">
    <source>
        <dbReference type="ARBA" id="ARBA00046549"/>
    </source>
</evidence>
<dbReference type="InterPro" id="IPR036179">
    <property type="entry name" value="Ig-like_dom_sf"/>
</dbReference>
<dbReference type="InterPro" id="IPR008424">
    <property type="entry name" value="Ig_C2-set"/>
</dbReference>
<evidence type="ECO:0000256" key="11">
    <source>
        <dbReference type="ARBA" id="ARBA00023180"/>
    </source>
</evidence>
<feature type="compositionally biased region" description="Polar residues" evidence="15">
    <location>
        <begin position="473"/>
        <end position="482"/>
    </location>
</feature>
<reference evidence="19" key="3">
    <citation type="submission" date="2025-09" db="UniProtKB">
        <authorList>
            <consortium name="Ensembl"/>
        </authorList>
    </citation>
    <scope>IDENTIFICATION</scope>
</reference>
<dbReference type="GO" id="GO:0009897">
    <property type="term" value="C:external side of plasma membrane"/>
    <property type="evidence" value="ECO:0007669"/>
    <property type="project" value="Ensembl"/>
</dbReference>
<feature type="region of interest" description="Disordered" evidence="15">
    <location>
        <begin position="372"/>
        <end position="482"/>
    </location>
</feature>
<evidence type="ECO:0000256" key="3">
    <source>
        <dbReference type="ARBA" id="ARBA00022475"/>
    </source>
</evidence>
<dbReference type="InterPro" id="IPR015631">
    <property type="entry name" value="CD2/SLAM_rcpt"/>
</dbReference>
<evidence type="ECO:0000256" key="16">
    <source>
        <dbReference type="SAM" id="Phobius"/>
    </source>
</evidence>
<comment type="subcellular location">
    <subcellularLocation>
        <location evidence="1">Cell membrane</location>
        <topology evidence="1">Single-pass type I membrane protein</topology>
    </subcellularLocation>
</comment>
<organism evidence="19 20">
    <name type="scientific">Papio anubis</name>
    <name type="common">Olive baboon</name>
    <dbReference type="NCBI Taxonomy" id="9555"/>
    <lineage>
        <taxon>Eukaryota</taxon>
        <taxon>Metazoa</taxon>
        <taxon>Chordata</taxon>
        <taxon>Craniata</taxon>
        <taxon>Vertebrata</taxon>
        <taxon>Euteleostomi</taxon>
        <taxon>Mammalia</taxon>
        <taxon>Eutheria</taxon>
        <taxon>Euarchontoglires</taxon>
        <taxon>Primates</taxon>
        <taxon>Haplorrhini</taxon>
        <taxon>Catarrhini</taxon>
        <taxon>Cercopithecidae</taxon>
        <taxon>Cercopithecinae</taxon>
        <taxon>Papio</taxon>
    </lineage>
</organism>
<dbReference type="Proteomes" id="UP000028761">
    <property type="component" value="Chromosome 1"/>
</dbReference>
<evidence type="ECO:0000256" key="15">
    <source>
        <dbReference type="SAM" id="MobiDB-lite"/>
    </source>
</evidence>
<feature type="transmembrane region" description="Helical" evidence="16">
    <location>
        <begin position="103"/>
        <end position="125"/>
    </location>
</feature>
<dbReference type="GO" id="GO:0005794">
    <property type="term" value="C:Golgi apparatus"/>
    <property type="evidence" value="ECO:0007669"/>
    <property type="project" value="Ensembl"/>
</dbReference>
<evidence type="ECO:0000313" key="20">
    <source>
        <dbReference type="Proteomes" id="UP000028761"/>
    </source>
</evidence>
<gene>
    <name evidence="19" type="primary">CD2</name>
</gene>
<dbReference type="GO" id="GO:0042267">
    <property type="term" value="P:natural killer cell mediated cytotoxicity"/>
    <property type="evidence" value="ECO:0007669"/>
    <property type="project" value="Ensembl"/>
</dbReference>
<dbReference type="AlphaFoldDB" id="A0A8I5R8W0"/>
<dbReference type="Pfam" id="PF05790">
    <property type="entry name" value="C2-set"/>
    <property type="match status" value="1"/>
</dbReference>
<evidence type="ECO:0000256" key="2">
    <source>
        <dbReference type="ARBA" id="ARBA00021368"/>
    </source>
</evidence>
<dbReference type="InterPro" id="IPR015632">
    <property type="entry name" value="CD2"/>
</dbReference>
<proteinExistence type="predicted"/>
<feature type="domain" description="Immunoglobulin V-set" evidence="18">
    <location>
        <begin position="162"/>
        <end position="257"/>
    </location>
</feature>
<dbReference type="GO" id="GO:0005654">
    <property type="term" value="C:nucleoplasm"/>
    <property type="evidence" value="ECO:0007669"/>
    <property type="project" value="Ensembl"/>
</dbReference>
<feature type="compositionally biased region" description="Polar residues" evidence="15">
    <location>
        <begin position="31"/>
        <end position="41"/>
    </location>
</feature>
<name>A0A8I5R8W0_PAPAN</name>
<feature type="compositionally biased region" description="Pro residues" evidence="15">
    <location>
        <begin position="457"/>
        <end position="469"/>
    </location>
</feature>
<dbReference type="GO" id="GO:0032729">
    <property type="term" value="P:positive regulation of type II interferon production"/>
    <property type="evidence" value="ECO:0007669"/>
    <property type="project" value="Ensembl"/>
</dbReference>
<evidence type="ECO:0000256" key="9">
    <source>
        <dbReference type="ARBA" id="ARBA00023136"/>
    </source>
</evidence>
<evidence type="ECO:0000256" key="5">
    <source>
        <dbReference type="ARBA" id="ARBA00022729"/>
    </source>
</evidence>
<evidence type="ECO:0000256" key="1">
    <source>
        <dbReference type="ARBA" id="ARBA00004251"/>
    </source>
</evidence>
<feature type="domain" description="Immunoglobulin C2-set" evidence="17">
    <location>
        <begin position="266"/>
        <end position="336"/>
    </location>
</feature>
<evidence type="ECO:0000256" key="7">
    <source>
        <dbReference type="ARBA" id="ARBA00022889"/>
    </source>
</evidence>
<dbReference type="CDD" id="cd12087">
    <property type="entry name" value="TM_EGFR-like"/>
    <property type="match status" value="1"/>
</dbReference>
<sequence>MFTRHGGPHLSSQHFGRPRWEDHLSPGVQDQPGQHSETPVSTKNLKKNSQAWCHMSVFPATQEAGAGRSLELRRSRLQYIVIMPLHSFLKQSKTLSLKLKKNCYAFVMYLASNLLLLVHSFNFFMEKYKVFTFYRVRSTDLFLLIFHVSSKGAVSKEIRNALETWGALGQDIDLDIPSFQMSDDIDDIKWEKTSDKKKIAQFRKEKDTFEEKDAYKLFKNGTLKIKHLKIHDQDSYKVSIYDTKGKNVLEKTFDLKIQERVSEPKISWTCINTTLTCEVMNGTDPELNLYQDGKHLKLSQRVITHKWTTSLSAKFKCTAGNKVSKESRMETVSCPEKGLDIYLIIGICGGGSLLMVFVALLVFYITKRKKQRSRRNDEELEIRAHRVATEERGRKPHQIPASTPQNPAASQHPPPPPGHRSQAPSHRPLPPGHRVQHQPQKRPPAPSGTQVHQQKGPPLPRPRVQPKPPQGAAENSLSPSSN</sequence>
<evidence type="ECO:0000256" key="8">
    <source>
        <dbReference type="ARBA" id="ARBA00022989"/>
    </source>
</evidence>
<keyword evidence="5" id="KW-0732">Signal</keyword>
<keyword evidence="3" id="KW-1003">Cell membrane</keyword>
<dbReference type="GO" id="GO:0005102">
    <property type="term" value="F:signaling receptor binding"/>
    <property type="evidence" value="ECO:0007669"/>
    <property type="project" value="Ensembl"/>
</dbReference>
<keyword evidence="12" id="KW-0393">Immunoglobulin domain</keyword>
<dbReference type="GeneTree" id="ENSGT01030000234540"/>
<feature type="transmembrane region" description="Helical" evidence="16">
    <location>
        <begin position="341"/>
        <end position="365"/>
    </location>
</feature>
<dbReference type="Gene3D" id="2.60.40.10">
    <property type="entry name" value="Immunoglobulins"/>
    <property type="match status" value="2"/>
</dbReference>
<keyword evidence="4 16" id="KW-0812">Transmembrane</keyword>
<evidence type="ECO:0000256" key="14">
    <source>
        <dbReference type="ARBA" id="ARBA00056748"/>
    </source>
</evidence>
<dbReference type="OMA" id="DIPNFQM"/>
<evidence type="ECO:0000259" key="17">
    <source>
        <dbReference type="Pfam" id="PF05790"/>
    </source>
</evidence>
<dbReference type="InterPro" id="IPR013106">
    <property type="entry name" value="Ig_V-set"/>
</dbReference>
<feature type="region of interest" description="Disordered" evidence="15">
    <location>
        <begin position="1"/>
        <end position="41"/>
    </location>
</feature>
<dbReference type="GO" id="GO:0030101">
    <property type="term" value="P:natural killer cell activation"/>
    <property type="evidence" value="ECO:0007669"/>
    <property type="project" value="Ensembl"/>
</dbReference>
<protein>
    <recommendedName>
        <fullName evidence="2">T-cell surface antigen CD2</fullName>
    </recommendedName>
</protein>
<dbReference type="GO" id="GO:0032760">
    <property type="term" value="P:positive regulation of tumor necrosis factor production"/>
    <property type="evidence" value="ECO:0007669"/>
    <property type="project" value="Ensembl"/>
</dbReference>
<comment type="subunit">
    <text evidence="13">Interacts with CD48. Interacts with CD58 (LFA-3). Interacts with CD2AP. Interacts with PSTPIP1. Interacts with FCGR3A; this interaction modulates NK cell activation and cytotoxicity.</text>
</comment>
<evidence type="ECO:0000313" key="19">
    <source>
        <dbReference type="Ensembl" id="ENSPANP00000057248.1"/>
    </source>
</evidence>
<evidence type="ECO:0000256" key="12">
    <source>
        <dbReference type="ARBA" id="ARBA00023319"/>
    </source>
</evidence>
<reference evidence="19 20" key="1">
    <citation type="submission" date="2012-03" db="EMBL/GenBank/DDBJ databases">
        <title>Whole Genome Assembly of Papio anubis.</title>
        <authorList>
            <person name="Liu Y.L."/>
            <person name="Abraham K.A."/>
            <person name="Akbar H.A."/>
            <person name="Ali S.A."/>
            <person name="Anosike U.A."/>
            <person name="Aqrawi P.A."/>
            <person name="Arias F.A."/>
            <person name="Attaway T.A."/>
            <person name="Awwad R.A."/>
            <person name="Babu C.B."/>
            <person name="Bandaranaike D.B."/>
            <person name="Battles P.B."/>
            <person name="Bell A.B."/>
            <person name="Beltran B.B."/>
            <person name="Berhane-Mersha D.B."/>
            <person name="Bess C.B."/>
            <person name="Bickham C.B."/>
            <person name="Bolden T.B."/>
            <person name="Carter K.C."/>
            <person name="Chau D.C."/>
            <person name="Chavez A.C."/>
            <person name="Clerc-Blankenburg K.C."/>
            <person name="Coyle M.C."/>
            <person name="Dao M.D."/>
            <person name="Davila M.L.D."/>
            <person name="Davy-Carroll L.D."/>
            <person name="Denson S.D."/>
            <person name="Dinh H.D."/>
            <person name="Fernandez S.F."/>
            <person name="Fernando P.F."/>
            <person name="Forbes L.F."/>
            <person name="Francis C.F."/>
            <person name="Francisco L.F."/>
            <person name="Fu Q.F."/>
            <person name="Garcia-Iii R.G."/>
            <person name="Garrett T.G."/>
            <person name="Gross S.G."/>
            <person name="Gubbala S.G."/>
            <person name="Hirani K.H."/>
            <person name="Hogues M.H."/>
            <person name="Hollins B.H."/>
            <person name="Jackson L.J."/>
            <person name="Javaid M.J."/>
            <person name="Jhangiani S.J."/>
            <person name="Johnson A.J."/>
            <person name="Johnson B.J."/>
            <person name="Jones J.J."/>
            <person name="Joshi V.J."/>
            <person name="Kalu J.K."/>
            <person name="Khan N.K."/>
            <person name="Korchina V.K."/>
            <person name="Kovar C.K."/>
            <person name="Lago L.L."/>
            <person name="Lara F.L."/>
            <person name="Le T.-K.L."/>
            <person name="Lee S.L."/>
            <person name="Legall-Iii F.L."/>
            <person name="Lemon S.L."/>
            <person name="Liu J.L."/>
            <person name="Liu Y.-S.L."/>
            <person name="Liyanage D.L."/>
            <person name="Lopez J.L."/>
            <person name="Lorensuhewa L.L."/>
            <person name="Mata R.M."/>
            <person name="Mathew T.M."/>
            <person name="Mercado C.M."/>
            <person name="Mercado I.M."/>
            <person name="Morales K.M."/>
            <person name="Morgan M.M."/>
            <person name="Munidasa M.M."/>
            <person name="Ngo D.N."/>
            <person name="Nguyen L.N."/>
            <person name="Nguyen T.N."/>
            <person name="Nguyen N.N."/>
            <person name="Obregon M.O."/>
            <person name="Okwuonu G.O."/>
            <person name="Ongeri F.O."/>
            <person name="Onwere C.O."/>
            <person name="Osifeso I.O."/>
            <person name="Parra A.P."/>
            <person name="Patil S.P."/>
            <person name="Perez A.P."/>
            <person name="Perez Y.P."/>
            <person name="Pham C.P."/>
            <person name="Pu L.-L.P."/>
            <person name="Puazo M.P."/>
            <person name="Quiroz J.Q."/>
            <person name="Rouhana J.R."/>
            <person name="Ruiz M.R."/>
            <person name="Ruiz S.-J.R."/>
            <person name="Saada N.S."/>
            <person name="Santibanez J.S."/>
            <person name="Scheel M.S."/>
            <person name="Schneider B.S."/>
            <person name="Simmons D.S."/>
            <person name="Sisson I.S."/>
            <person name="Tang L.-Y.T."/>
            <person name="Thornton R.T."/>
            <person name="Tisius J.T."/>
            <person name="Toledanes G.T."/>
            <person name="Trejos Z.T."/>
            <person name="Usmani K.U."/>
            <person name="Varghese R.V."/>
            <person name="Vattathil S.V."/>
            <person name="Vee V.V."/>
            <person name="Walker D.W."/>
            <person name="Weissenberger G.W."/>
            <person name="White C.W."/>
            <person name="Williams A.W."/>
            <person name="Woodworth J.W."/>
            <person name="Wright R.W."/>
            <person name="Zhu Y.Z."/>
            <person name="Han Y.H."/>
            <person name="Newsham I.N."/>
            <person name="Nazareth L.N."/>
            <person name="Worley K.W."/>
            <person name="Muzny D.M."/>
            <person name="Rogers J.R."/>
            <person name="Gibbs R.G."/>
        </authorList>
    </citation>
    <scope>NUCLEOTIDE SEQUENCE [LARGE SCALE GENOMIC DNA]</scope>
</reference>
<evidence type="ECO:0000259" key="18">
    <source>
        <dbReference type="Pfam" id="PF07686"/>
    </source>
</evidence>
<keyword evidence="9 16" id="KW-0472">Membrane</keyword>
<evidence type="ECO:0000256" key="10">
    <source>
        <dbReference type="ARBA" id="ARBA00023157"/>
    </source>
</evidence>
<accession>A0A8I5R8W0</accession>
<dbReference type="SUPFAM" id="SSF48726">
    <property type="entry name" value="Immunoglobulin"/>
    <property type="match status" value="2"/>
</dbReference>
<dbReference type="PRINTS" id="PR01870">
    <property type="entry name" value="CD2ANTIGEN"/>
</dbReference>
<dbReference type="Pfam" id="PF07686">
    <property type="entry name" value="V-set"/>
    <property type="match status" value="1"/>
</dbReference>
<keyword evidence="7" id="KW-0130">Cell adhesion</keyword>
<keyword evidence="20" id="KW-1185">Reference proteome</keyword>
<feature type="compositionally biased region" description="Basic and acidic residues" evidence="15">
    <location>
        <begin position="374"/>
        <end position="393"/>
    </location>
</feature>
<keyword evidence="11" id="KW-0325">Glycoprotein</keyword>
<evidence type="ECO:0000256" key="6">
    <source>
        <dbReference type="ARBA" id="ARBA00022737"/>
    </source>
</evidence>
<dbReference type="PANTHER" id="PTHR12080:SF54">
    <property type="entry name" value="T-CELL SURFACE ANTIGEN CD2"/>
    <property type="match status" value="1"/>
</dbReference>
<dbReference type="FunFam" id="2.60.40.10:FF:001736">
    <property type="entry name" value="T-cell surface antigen CD2"/>
    <property type="match status" value="1"/>
</dbReference>
<keyword evidence="6" id="KW-0677">Repeat</keyword>
<keyword evidence="8 16" id="KW-1133">Transmembrane helix</keyword>
<reference evidence="19" key="2">
    <citation type="submission" date="2025-08" db="UniProtKB">
        <authorList>
            <consortium name="Ensembl"/>
        </authorList>
    </citation>
    <scope>IDENTIFICATION</scope>
</reference>
<dbReference type="GO" id="GO:0034113">
    <property type="term" value="P:heterotypic cell-cell adhesion"/>
    <property type="evidence" value="ECO:0007669"/>
    <property type="project" value="Ensembl"/>
</dbReference>
<evidence type="ECO:0000256" key="4">
    <source>
        <dbReference type="ARBA" id="ARBA00022692"/>
    </source>
</evidence>
<keyword evidence="10" id="KW-1015">Disulfide bond</keyword>
<dbReference type="PANTHER" id="PTHR12080">
    <property type="entry name" value="SIGNALING LYMPHOCYTIC ACTIVATION MOLECULE"/>
    <property type="match status" value="1"/>
</dbReference>
<comment type="function">
    <text evidence="14">CD2 interacts with lymphocyte function-associated antigen CD58 (LFA-3) and CD48/BCM1 to mediate adhesion between T-cells and other cell types. CD2 is implicated in the triggering of T-cells, the cytoplasmic domain is implicated in the signaling function.</text>
</comment>
<dbReference type="InterPro" id="IPR013783">
    <property type="entry name" value="Ig-like_fold"/>
</dbReference>